<evidence type="ECO:0000313" key="3">
    <source>
        <dbReference type="WBParaSite" id="PgR069_g036_t06"/>
    </source>
</evidence>
<accession>A0A915BY58</accession>
<dbReference type="AlphaFoldDB" id="A0A915BY58"/>
<dbReference type="WBParaSite" id="PgR069_g036_t06">
    <property type="protein sequence ID" value="PgR069_g036_t06"/>
    <property type="gene ID" value="PgR069_g036"/>
</dbReference>
<feature type="domain" description="F-box" evidence="1">
    <location>
        <begin position="1"/>
        <end position="49"/>
    </location>
</feature>
<protein>
    <submittedName>
        <fullName evidence="3">F-box domain-containing protein</fullName>
    </submittedName>
</protein>
<reference evidence="3" key="1">
    <citation type="submission" date="2022-11" db="UniProtKB">
        <authorList>
            <consortium name="WormBaseParasite"/>
        </authorList>
    </citation>
    <scope>IDENTIFICATION</scope>
</reference>
<dbReference type="InterPro" id="IPR036047">
    <property type="entry name" value="F-box-like_dom_sf"/>
</dbReference>
<dbReference type="Proteomes" id="UP000887569">
    <property type="component" value="Unplaced"/>
</dbReference>
<keyword evidence="2" id="KW-1185">Reference proteome</keyword>
<dbReference type="CDD" id="cd09917">
    <property type="entry name" value="F-box_SF"/>
    <property type="match status" value="1"/>
</dbReference>
<name>A0A915BY58_PARUN</name>
<dbReference type="Pfam" id="PF12937">
    <property type="entry name" value="F-box-like"/>
    <property type="match status" value="1"/>
</dbReference>
<organism evidence="2 3">
    <name type="scientific">Parascaris univalens</name>
    <name type="common">Nematode worm</name>
    <dbReference type="NCBI Taxonomy" id="6257"/>
    <lineage>
        <taxon>Eukaryota</taxon>
        <taxon>Metazoa</taxon>
        <taxon>Ecdysozoa</taxon>
        <taxon>Nematoda</taxon>
        <taxon>Chromadorea</taxon>
        <taxon>Rhabditida</taxon>
        <taxon>Spirurina</taxon>
        <taxon>Ascaridomorpha</taxon>
        <taxon>Ascaridoidea</taxon>
        <taxon>Ascarididae</taxon>
        <taxon>Parascaris</taxon>
    </lineage>
</organism>
<dbReference type="SUPFAM" id="SSF81383">
    <property type="entry name" value="F-box domain"/>
    <property type="match status" value="1"/>
</dbReference>
<sequence length="335" mass="38570">MVRLDELPLLVMMKVFENLSDPRDVDSVSRVCRLFNELITNHSNTLAKLVADKVDVHLKYEQSAKAVISICATCHTEEKSLRRWKKTMLMEEVNAEDIIRCTRRVELSRSATVELMIMSAEIRLASCLTLLEAFTRSDGRQCSLKAPHNVNFFRCKFGGCSVHDVISLNNAFVRGGIRNIAYFFCEHQSSSIMGIFWSNVHLLSEIRFTDHRMGISPTVFISCFVSAMMRPDRTCQFVFLDLSMPLYAVEYLAYKFCSAGRIDYNLPKLTIFMTVADRPSDRTIRRLLERALRRAERERNEIFVPDDRTRHSITVLVTPFPIGTFQSIKFVIEVN</sequence>
<dbReference type="PROSITE" id="PS50181">
    <property type="entry name" value="FBOX"/>
    <property type="match status" value="1"/>
</dbReference>
<dbReference type="InterPro" id="IPR001810">
    <property type="entry name" value="F-box_dom"/>
</dbReference>
<dbReference type="SMART" id="SM00256">
    <property type="entry name" value="FBOX"/>
    <property type="match status" value="1"/>
</dbReference>
<evidence type="ECO:0000259" key="1">
    <source>
        <dbReference type="PROSITE" id="PS50181"/>
    </source>
</evidence>
<evidence type="ECO:0000313" key="2">
    <source>
        <dbReference type="Proteomes" id="UP000887569"/>
    </source>
</evidence>
<proteinExistence type="predicted"/>